<dbReference type="EMBL" id="JAEQBW010000004">
    <property type="protein sequence ID" value="MBK6265578.1"/>
    <property type="molecule type" value="Genomic_DNA"/>
</dbReference>
<evidence type="ECO:0000256" key="3">
    <source>
        <dbReference type="ARBA" id="ARBA00023027"/>
    </source>
</evidence>
<dbReference type="Proteomes" id="UP000611723">
    <property type="component" value="Unassembled WGS sequence"/>
</dbReference>
<dbReference type="InterPro" id="IPR029753">
    <property type="entry name" value="D-isomer_DH_CS"/>
</dbReference>
<dbReference type="Gene3D" id="3.40.50.720">
    <property type="entry name" value="NAD(P)-binding Rossmann-like Domain"/>
    <property type="match status" value="2"/>
</dbReference>
<feature type="domain" description="D-isomer specific 2-hydroxyacid dehydrogenase NAD-binding" evidence="6">
    <location>
        <begin position="109"/>
        <end position="297"/>
    </location>
</feature>
<evidence type="ECO:0000259" key="5">
    <source>
        <dbReference type="Pfam" id="PF00389"/>
    </source>
</evidence>
<evidence type="ECO:0000313" key="8">
    <source>
        <dbReference type="Proteomes" id="UP000611723"/>
    </source>
</evidence>
<sequence>MKATVYNISPYERPFFQAQDISGLTLFYKEERLTKDTVSLADGSEAVVIFTNDEASAEVLEALKNVGVKHVATRTMGMDHIDTEKAKELGIKVANVPDYSPYSVAEHSISLMLALNRKLVIANRKIRENDFRLNGLVGFDMHGKTVGILGAGDIGEVSAKILHGFGCKLLIYDIKENDELKEKYGARYVEIDKLCEQSDIISIHAPLTDDTHHLIDHDKINKMKKGVMIINVARGAICKTEALIEGLKSRKIGYLGMDVYEHEQGLFFEDHSSDIIQDDLFVRLTGFKNVLITAHQAFLTHEALKDNIQSTIRNLKAWADGEASENELE</sequence>
<dbReference type="InterPro" id="IPR006139">
    <property type="entry name" value="D-isomer_2_OHA_DH_cat_dom"/>
</dbReference>
<dbReference type="SUPFAM" id="SSF51735">
    <property type="entry name" value="NAD(P)-binding Rossmann-fold domains"/>
    <property type="match status" value="1"/>
</dbReference>
<evidence type="ECO:0000259" key="6">
    <source>
        <dbReference type="Pfam" id="PF02826"/>
    </source>
</evidence>
<evidence type="ECO:0000256" key="1">
    <source>
        <dbReference type="ARBA" id="ARBA00005854"/>
    </source>
</evidence>
<evidence type="ECO:0000256" key="2">
    <source>
        <dbReference type="ARBA" id="ARBA00023002"/>
    </source>
</evidence>
<reference evidence="7" key="1">
    <citation type="submission" date="2021-01" db="EMBL/GenBank/DDBJ databases">
        <title>Marivirga aurantiaca sp. nov., isolated from intertidal surface sediments.</title>
        <authorList>
            <person name="Zhang M."/>
        </authorList>
    </citation>
    <scope>NUCLEOTIDE SEQUENCE</scope>
    <source>
        <strain evidence="7">S37H4</strain>
    </source>
</reference>
<dbReference type="GO" id="GO:0051287">
    <property type="term" value="F:NAD binding"/>
    <property type="evidence" value="ECO:0007669"/>
    <property type="project" value="InterPro"/>
</dbReference>
<dbReference type="CDD" id="cd12183">
    <property type="entry name" value="LDH_like_2"/>
    <property type="match status" value="1"/>
</dbReference>
<dbReference type="SUPFAM" id="SSF52283">
    <property type="entry name" value="Formate/glycerate dehydrogenase catalytic domain-like"/>
    <property type="match status" value="1"/>
</dbReference>
<dbReference type="InterPro" id="IPR006140">
    <property type="entry name" value="D-isomer_DH_NAD-bd"/>
</dbReference>
<proteinExistence type="inferred from homology"/>
<comment type="similarity">
    <text evidence="1 4">Belongs to the D-isomer specific 2-hydroxyacid dehydrogenase family.</text>
</comment>
<keyword evidence="3" id="KW-0520">NAD</keyword>
<organism evidence="7 8">
    <name type="scientific">Marivirga aurantiaca</name>
    <dbReference type="NCBI Taxonomy" id="2802615"/>
    <lineage>
        <taxon>Bacteria</taxon>
        <taxon>Pseudomonadati</taxon>
        <taxon>Bacteroidota</taxon>
        <taxon>Cytophagia</taxon>
        <taxon>Cytophagales</taxon>
        <taxon>Marivirgaceae</taxon>
        <taxon>Marivirga</taxon>
    </lineage>
</organism>
<dbReference type="Pfam" id="PF00389">
    <property type="entry name" value="2-Hacid_dh"/>
    <property type="match status" value="1"/>
</dbReference>
<dbReference type="PANTHER" id="PTHR43026">
    <property type="entry name" value="2-HYDROXYACID DEHYDROGENASE HOMOLOG 1-RELATED"/>
    <property type="match status" value="1"/>
</dbReference>
<comment type="caution">
    <text evidence="7">The sequence shown here is derived from an EMBL/GenBank/DDBJ whole genome shotgun (WGS) entry which is preliminary data.</text>
</comment>
<dbReference type="InterPro" id="IPR058205">
    <property type="entry name" value="D-LDH-like"/>
</dbReference>
<evidence type="ECO:0000313" key="7">
    <source>
        <dbReference type="EMBL" id="MBK6265578.1"/>
    </source>
</evidence>
<accession>A0A934WYL3</accession>
<name>A0A934WYL3_9BACT</name>
<protein>
    <submittedName>
        <fullName evidence="7">2-hydroxyacid dehydrogenase</fullName>
    </submittedName>
</protein>
<dbReference type="PROSITE" id="PS00670">
    <property type="entry name" value="D_2_HYDROXYACID_DH_2"/>
    <property type="match status" value="1"/>
</dbReference>
<keyword evidence="8" id="KW-1185">Reference proteome</keyword>
<dbReference type="GO" id="GO:0008720">
    <property type="term" value="F:D-lactate dehydrogenase (NAD+) activity"/>
    <property type="evidence" value="ECO:0007669"/>
    <property type="project" value="TreeGrafter"/>
</dbReference>
<dbReference type="InterPro" id="IPR036291">
    <property type="entry name" value="NAD(P)-bd_dom_sf"/>
</dbReference>
<dbReference type="PANTHER" id="PTHR43026:SF1">
    <property type="entry name" value="2-HYDROXYACID DEHYDROGENASE HOMOLOG 1-RELATED"/>
    <property type="match status" value="1"/>
</dbReference>
<feature type="domain" description="D-isomer specific 2-hydroxyacid dehydrogenase catalytic" evidence="5">
    <location>
        <begin position="7"/>
        <end position="327"/>
    </location>
</feature>
<dbReference type="AlphaFoldDB" id="A0A934WYL3"/>
<gene>
    <name evidence="7" type="ORF">JKA74_11065</name>
</gene>
<keyword evidence="2 4" id="KW-0560">Oxidoreductase</keyword>
<evidence type="ECO:0000256" key="4">
    <source>
        <dbReference type="RuleBase" id="RU003719"/>
    </source>
</evidence>
<dbReference type="Pfam" id="PF02826">
    <property type="entry name" value="2-Hacid_dh_C"/>
    <property type="match status" value="1"/>
</dbReference>